<evidence type="ECO:0000256" key="1">
    <source>
        <dbReference type="SAM" id="MobiDB-lite"/>
    </source>
</evidence>
<proteinExistence type="predicted"/>
<evidence type="ECO:0000313" key="2">
    <source>
        <dbReference type="EMBL" id="SBS82174.1"/>
    </source>
</evidence>
<reference evidence="4 5" key="2">
    <citation type="submission" date="2016-05" db="EMBL/GenBank/DDBJ databases">
        <authorList>
            <person name="Naeem Raeece"/>
        </authorList>
    </citation>
    <scope>NUCLEOTIDE SEQUENCE [LARGE SCALE GENOMIC DNA]</scope>
</reference>
<feature type="region of interest" description="Disordered" evidence="1">
    <location>
        <begin position="73"/>
        <end position="101"/>
    </location>
</feature>
<dbReference type="Proteomes" id="UP000078560">
    <property type="component" value="Unassembled WGS sequence"/>
</dbReference>
<sequence length="113" mass="13160">MGVIPKFVVFVQNLQGILRKDWEELKDLYNYFENHVDIKRIGEKCPYFLNSKESFKKIQRLNKLSCKEFRKDRKSLETQDKVGNSEHSADPGEGHSGSSSLLGDVQDYIFLIF</sequence>
<name>A0A1A8VTM9_PLAOA</name>
<gene>
    <name evidence="3" type="ORF">POVCU1_067740</name>
    <name evidence="2" type="ORF">POVCU2_0014250</name>
</gene>
<feature type="compositionally biased region" description="Basic and acidic residues" evidence="1">
    <location>
        <begin position="73"/>
        <end position="93"/>
    </location>
</feature>
<evidence type="ECO:0000313" key="3">
    <source>
        <dbReference type="EMBL" id="SBT01550.1"/>
    </source>
</evidence>
<dbReference type="AlphaFoldDB" id="A0A1A8VTM9"/>
<dbReference type="EMBL" id="FLQV01002572">
    <property type="protein sequence ID" value="SBT01550.1"/>
    <property type="molecule type" value="Genomic_DNA"/>
</dbReference>
<reference evidence="2" key="1">
    <citation type="submission" date="2016-05" db="EMBL/GenBank/DDBJ databases">
        <authorList>
            <person name="Lavstsen T."/>
            <person name="Jespersen J.S."/>
        </authorList>
    </citation>
    <scope>NUCLEOTIDE SEQUENCE [LARGE SCALE GENOMIC DNA]</scope>
</reference>
<evidence type="ECO:0000313" key="5">
    <source>
        <dbReference type="Proteomes" id="UP000078560"/>
    </source>
</evidence>
<dbReference type="EMBL" id="FLQU01000197">
    <property type="protein sequence ID" value="SBS82174.1"/>
    <property type="molecule type" value="Genomic_DNA"/>
</dbReference>
<evidence type="ECO:0008006" key="6">
    <source>
        <dbReference type="Google" id="ProtNLM"/>
    </source>
</evidence>
<protein>
    <recommendedName>
        <fullName evidence="6">PIR Superfamily Protein</fullName>
    </recommendedName>
</protein>
<evidence type="ECO:0000313" key="4">
    <source>
        <dbReference type="Proteomes" id="UP000078546"/>
    </source>
</evidence>
<accession>A0A1A8VTM9</accession>
<organism evidence="2 5">
    <name type="scientific">Plasmodium ovale curtisi</name>
    <dbReference type="NCBI Taxonomy" id="864141"/>
    <lineage>
        <taxon>Eukaryota</taxon>
        <taxon>Sar</taxon>
        <taxon>Alveolata</taxon>
        <taxon>Apicomplexa</taxon>
        <taxon>Aconoidasida</taxon>
        <taxon>Haemosporida</taxon>
        <taxon>Plasmodiidae</taxon>
        <taxon>Plasmodium</taxon>
        <taxon>Plasmodium (Plasmodium)</taxon>
    </lineage>
</organism>
<dbReference type="Proteomes" id="UP000078546">
    <property type="component" value="Unassembled WGS sequence"/>
</dbReference>